<accession>A0A481ZFF9</accession>
<organism evidence="1">
    <name type="scientific">Pithovirus LCPAC403</name>
    <dbReference type="NCBI Taxonomy" id="2506596"/>
    <lineage>
        <taxon>Viruses</taxon>
        <taxon>Pithoviruses</taxon>
    </lineage>
</organism>
<proteinExistence type="predicted"/>
<gene>
    <name evidence="1" type="ORF">LCPAC403_03550</name>
</gene>
<name>A0A481ZFF9_9VIRU</name>
<protein>
    <submittedName>
        <fullName evidence="1">Uncharacterized protein</fullName>
    </submittedName>
</protein>
<reference evidence="1" key="1">
    <citation type="journal article" date="2019" name="MBio">
        <title>Virus Genomes from Deep Sea Sediments Expand the Ocean Megavirome and Support Independent Origins of Viral Gigantism.</title>
        <authorList>
            <person name="Backstrom D."/>
            <person name="Yutin N."/>
            <person name="Jorgensen S.L."/>
            <person name="Dharamshi J."/>
            <person name="Homa F."/>
            <person name="Zaremba-Niedwiedzka K."/>
            <person name="Spang A."/>
            <person name="Wolf Y.I."/>
            <person name="Koonin E.V."/>
            <person name="Ettema T.J."/>
        </authorList>
    </citation>
    <scope>NUCLEOTIDE SEQUENCE</scope>
</reference>
<dbReference type="EMBL" id="MK500591">
    <property type="protein sequence ID" value="QBK93221.1"/>
    <property type="molecule type" value="Genomic_DNA"/>
</dbReference>
<sequence length="91" mass="11085">MLEKIAFLSPQKKISIKWILYLVDEVDEDEELHRSRILTRICILVNIYLKYDYLFIDDVDSIEWKRELTRLHNRLLSISDFSSLYPRIIIR</sequence>
<evidence type="ECO:0000313" key="1">
    <source>
        <dbReference type="EMBL" id="QBK93221.1"/>
    </source>
</evidence>